<accession>A0A3N0E669</accession>
<dbReference type="PANTHER" id="PTHR30627">
    <property type="entry name" value="PEPTIDOGLYCAN D,D-TRANSPEPTIDASE"/>
    <property type="match status" value="1"/>
</dbReference>
<protein>
    <submittedName>
        <fullName evidence="3">Penicillin-binding protein 2</fullName>
    </submittedName>
</protein>
<dbReference type="Proteomes" id="UP000269198">
    <property type="component" value="Unassembled WGS sequence"/>
</dbReference>
<dbReference type="Gene3D" id="3.40.710.10">
    <property type="entry name" value="DD-peptidase/beta-lactamase superfamily"/>
    <property type="match status" value="1"/>
</dbReference>
<keyword evidence="4" id="KW-1185">Reference proteome</keyword>
<feature type="domain" description="Penicillin binding protein A dimerisation" evidence="2">
    <location>
        <begin position="52"/>
        <end position="136"/>
    </location>
</feature>
<dbReference type="EMBL" id="RJMB01000017">
    <property type="protein sequence ID" value="RNL83334.1"/>
    <property type="molecule type" value="Genomic_DNA"/>
</dbReference>
<dbReference type="Pfam" id="PF00905">
    <property type="entry name" value="Transpeptidase"/>
    <property type="match status" value="1"/>
</dbReference>
<dbReference type="InterPro" id="IPR054120">
    <property type="entry name" value="PBPA_dimer"/>
</dbReference>
<dbReference type="Pfam" id="PF21922">
    <property type="entry name" value="PBP_dimer_2"/>
    <property type="match status" value="1"/>
</dbReference>
<evidence type="ECO:0000313" key="3">
    <source>
        <dbReference type="EMBL" id="RNL83334.1"/>
    </source>
</evidence>
<comment type="caution">
    <text evidence="3">The sequence shown here is derived from an EMBL/GenBank/DDBJ whole genome shotgun (WGS) entry which is preliminary data.</text>
</comment>
<evidence type="ECO:0000313" key="4">
    <source>
        <dbReference type="Proteomes" id="UP000269198"/>
    </source>
</evidence>
<proteinExistence type="predicted"/>
<dbReference type="GO" id="GO:0008658">
    <property type="term" value="F:penicillin binding"/>
    <property type="evidence" value="ECO:0007669"/>
    <property type="project" value="InterPro"/>
</dbReference>
<dbReference type="SUPFAM" id="SSF56601">
    <property type="entry name" value="beta-lactamase/transpeptidase-like"/>
    <property type="match status" value="1"/>
</dbReference>
<organism evidence="3 4">
    <name type="scientific">Halostreptopolyspora alba</name>
    <dbReference type="NCBI Taxonomy" id="2487137"/>
    <lineage>
        <taxon>Bacteria</taxon>
        <taxon>Bacillati</taxon>
        <taxon>Actinomycetota</taxon>
        <taxon>Actinomycetes</taxon>
        <taxon>Streptosporangiales</taxon>
        <taxon>Nocardiopsidaceae</taxon>
        <taxon>Halostreptopolyspora</taxon>
    </lineage>
</organism>
<feature type="domain" description="Penicillin-binding protein transpeptidase" evidence="1">
    <location>
        <begin position="159"/>
        <end position="479"/>
    </location>
</feature>
<dbReference type="GO" id="GO:0071555">
    <property type="term" value="P:cell wall organization"/>
    <property type="evidence" value="ECO:0007669"/>
    <property type="project" value="TreeGrafter"/>
</dbReference>
<dbReference type="InterPro" id="IPR050515">
    <property type="entry name" value="Beta-lactam/transpept"/>
</dbReference>
<name>A0A3N0E669_9ACTN</name>
<dbReference type="AlphaFoldDB" id="A0A3N0E669"/>
<dbReference type="GO" id="GO:0005886">
    <property type="term" value="C:plasma membrane"/>
    <property type="evidence" value="ECO:0007669"/>
    <property type="project" value="TreeGrafter"/>
</dbReference>
<dbReference type="Gene3D" id="3.90.1310.10">
    <property type="entry name" value="Penicillin-binding protein 2a (Domain 2)"/>
    <property type="match status" value="1"/>
</dbReference>
<dbReference type="InterPro" id="IPR001460">
    <property type="entry name" value="PCN-bd_Tpept"/>
</dbReference>
<dbReference type="RefSeq" id="WP_123202302.1">
    <property type="nucleotide sequence ID" value="NZ_RJMB01000017.1"/>
</dbReference>
<evidence type="ECO:0000259" key="2">
    <source>
        <dbReference type="Pfam" id="PF21922"/>
    </source>
</evidence>
<gene>
    <name evidence="3" type="ORF">EFW17_16520</name>
</gene>
<dbReference type="PANTHER" id="PTHR30627:SF24">
    <property type="entry name" value="PENICILLIN-BINDING PROTEIN 4B"/>
    <property type="match status" value="1"/>
</dbReference>
<dbReference type="OrthoDB" id="9766847at2"/>
<reference evidence="3 4" key="1">
    <citation type="submission" date="2018-11" db="EMBL/GenBank/DDBJ databases">
        <title>The genome draft of YIM 96095.</title>
        <authorList>
            <person name="Tang S.-K."/>
            <person name="Chunyu W.-X."/>
            <person name="Feng Y.-Z."/>
        </authorList>
    </citation>
    <scope>NUCLEOTIDE SEQUENCE [LARGE SCALE GENOMIC DNA]</scope>
    <source>
        <strain evidence="3 4">YIM 96095</strain>
    </source>
</reference>
<dbReference type="InterPro" id="IPR012338">
    <property type="entry name" value="Beta-lactam/transpept-like"/>
</dbReference>
<evidence type="ECO:0000259" key="1">
    <source>
        <dbReference type="Pfam" id="PF00905"/>
    </source>
</evidence>
<dbReference type="GO" id="GO:0071972">
    <property type="term" value="F:peptidoglycan L,D-transpeptidase activity"/>
    <property type="evidence" value="ECO:0007669"/>
    <property type="project" value="TreeGrafter"/>
</dbReference>
<sequence>MNVPIRRLTFFCMVLFGALLLNANYLQGLQAEDLREHRHNQRQTARQFDAARGAIIVGNEQIAYSEPTEDEDAAYAYQRHYDNSEEYAHITGFYSLYNATGIEGEQNSMLNGSDSRLAVSNFMDTLTGEESQGASVELTLNPEAQETAFDALRSTGKNGAAVALDPNTGAVLASASVPSYDANPLADHDPSKVEETYQELEEAEDKPLLNRAFNQRYPPGSTFKVVTAAAALEDGETPDSTQPAPETYQLPAGGTMPNHGGINGPCNGGDPDPLRHSIEISCNTSMAHWAVDLGEEKMAAQAEAFGFDSGEFDIPLTVSESSYPRGLNGSQLAQTGIGQFDVSATPLQMAMIAGGIANGGDVMRPYLVEKVESSDFTQLESANPEVFSEAVSSSTADGLTEMMVQVTEGDEASGTQGAIPGMQVAGKTGTAETGQGSTHNWFISFAPANDPQVAVAVVLENGNSSGGELAAPVAKPIMEAVIEQ</sequence>